<sequence>MAHCWRCSHCKWVPSPKSHDFAHACPSIQWGGFHAYSGGGKVITAYAVSSGDVECTEETVETVFACSMCGACDIACKNNNGELIEPLSVLYALRADVVARGAGPLVHNELVQKLRRFGNSTGRPREDRSKWADGLKLADATDAQVDVLLHIGCENAFDPSRWGELRAITALLIEAGIRFGIAYDKEAATGETAFDLGYQDDARALAKDMIALIGATGARTVVTCSATSYHGMVNIWPRLGLACPTSDVRHVTDFIDDLFESGALRIDAHCDATVTYHDPCKLGRLGERFEPSDAVWTKVLNTFPVRDKPTQVLFGNDGVYEPPRNLLRRINGLKLVEMERTREAAYCCGAAGGAKEGYSNFAGFAAQNRLTEALATGASIVATSCGACRGHLAQVAGENSVPLEVMGVFELLMASASKKKAI</sequence>
<name>A0ABU1X5K1_SPHXE</name>
<keyword evidence="5" id="KW-0411">Iron-sulfur</keyword>
<dbReference type="PANTHER" id="PTHR43255:SF1">
    <property type="entry name" value="IRON-SULFUR-BINDING OXIDOREDUCTASE FADF-RELATED"/>
    <property type="match status" value="1"/>
</dbReference>
<dbReference type="Pfam" id="PF02754">
    <property type="entry name" value="CCG"/>
    <property type="match status" value="2"/>
</dbReference>
<dbReference type="InterPro" id="IPR004017">
    <property type="entry name" value="Cys_rich_dom"/>
</dbReference>
<evidence type="ECO:0000259" key="6">
    <source>
        <dbReference type="Pfam" id="PF02754"/>
    </source>
</evidence>
<evidence type="ECO:0000313" key="8">
    <source>
        <dbReference type="Proteomes" id="UP001267638"/>
    </source>
</evidence>
<gene>
    <name evidence="7" type="ORF">J2W40_003682</name>
</gene>
<evidence type="ECO:0000256" key="5">
    <source>
        <dbReference type="ARBA" id="ARBA00023014"/>
    </source>
</evidence>
<accession>A0ABU1X5K1</accession>
<keyword evidence="4" id="KW-0408">Iron</keyword>
<evidence type="ECO:0000313" key="7">
    <source>
        <dbReference type="EMBL" id="MDR7156836.1"/>
    </source>
</evidence>
<evidence type="ECO:0000256" key="1">
    <source>
        <dbReference type="ARBA" id="ARBA00022485"/>
    </source>
</evidence>
<evidence type="ECO:0000256" key="4">
    <source>
        <dbReference type="ARBA" id="ARBA00023004"/>
    </source>
</evidence>
<protein>
    <submittedName>
        <fullName evidence="7">Fe-S oxidoreductase</fullName>
    </submittedName>
</protein>
<proteinExistence type="predicted"/>
<dbReference type="Proteomes" id="UP001267638">
    <property type="component" value="Unassembled WGS sequence"/>
</dbReference>
<reference evidence="7 8" key="1">
    <citation type="submission" date="2023-07" db="EMBL/GenBank/DDBJ databases">
        <title>Sorghum-associated microbial communities from plants grown in Nebraska, USA.</title>
        <authorList>
            <person name="Schachtman D."/>
        </authorList>
    </citation>
    <scope>NUCLEOTIDE SEQUENCE [LARGE SCALE GENOMIC DNA]</scope>
    <source>
        <strain evidence="7 8">4256</strain>
    </source>
</reference>
<keyword evidence="8" id="KW-1185">Reference proteome</keyword>
<keyword evidence="2" id="KW-0479">Metal-binding</keyword>
<evidence type="ECO:0000256" key="3">
    <source>
        <dbReference type="ARBA" id="ARBA00023002"/>
    </source>
</evidence>
<keyword evidence="1" id="KW-0004">4Fe-4S</keyword>
<dbReference type="InterPro" id="IPR051460">
    <property type="entry name" value="HdrC_iron-sulfur_subunit"/>
</dbReference>
<dbReference type="PANTHER" id="PTHR43255">
    <property type="entry name" value="IRON-SULFUR-BINDING OXIDOREDUCTASE FADF-RELATED-RELATED"/>
    <property type="match status" value="1"/>
</dbReference>
<organism evidence="7 8">
    <name type="scientific">Sphingobium xenophagum</name>
    <dbReference type="NCBI Taxonomy" id="121428"/>
    <lineage>
        <taxon>Bacteria</taxon>
        <taxon>Pseudomonadati</taxon>
        <taxon>Pseudomonadota</taxon>
        <taxon>Alphaproteobacteria</taxon>
        <taxon>Sphingomonadales</taxon>
        <taxon>Sphingomonadaceae</taxon>
        <taxon>Sphingobium</taxon>
    </lineage>
</organism>
<feature type="domain" description="Cysteine-rich" evidence="6">
    <location>
        <begin position="320"/>
        <end position="392"/>
    </location>
</feature>
<evidence type="ECO:0000256" key="2">
    <source>
        <dbReference type="ARBA" id="ARBA00022723"/>
    </source>
</evidence>
<comment type="caution">
    <text evidence="7">The sequence shown here is derived from an EMBL/GenBank/DDBJ whole genome shotgun (WGS) entry which is preliminary data.</text>
</comment>
<dbReference type="EMBL" id="JAVDWV010000021">
    <property type="protein sequence ID" value="MDR7156836.1"/>
    <property type="molecule type" value="Genomic_DNA"/>
</dbReference>
<keyword evidence="3" id="KW-0560">Oxidoreductase</keyword>
<feature type="domain" description="Cysteine-rich" evidence="6">
    <location>
        <begin position="147"/>
        <end position="226"/>
    </location>
</feature>
<dbReference type="RefSeq" id="WP_310227367.1">
    <property type="nucleotide sequence ID" value="NZ_JAVDWV010000021.1"/>
</dbReference>